<accession>A0AAD7MH64</accession>
<name>A0AAD7MH64_9AGAR</name>
<feature type="non-terminal residue" evidence="1">
    <location>
        <position position="1"/>
    </location>
</feature>
<gene>
    <name evidence="1" type="ORF">B0H16DRAFT_1339335</name>
</gene>
<organism evidence="1 2">
    <name type="scientific">Mycena metata</name>
    <dbReference type="NCBI Taxonomy" id="1033252"/>
    <lineage>
        <taxon>Eukaryota</taxon>
        <taxon>Fungi</taxon>
        <taxon>Dikarya</taxon>
        <taxon>Basidiomycota</taxon>
        <taxon>Agaricomycotina</taxon>
        <taxon>Agaricomycetes</taxon>
        <taxon>Agaricomycetidae</taxon>
        <taxon>Agaricales</taxon>
        <taxon>Marasmiineae</taxon>
        <taxon>Mycenaceae</taxon>
        <taxon>Mycena</taxon>
    </lineage>
</organism>
<dbReference type="Proteomes" id="UP001215598">
    <property type="component" value="Unassembled WGS sequence"/>
</dbReference>
<reference evidence="1" key="1">
    <citation type="submission" date="2023-03" db="EMBL/GenBank/DDBJ databases">
        <title>Massive genome expansion in bonnet fungi (Mycena s.s.) driven by repeated elements and novel gene families across ecological guilds.</title>
        <authorList>
            <consortium name="Lawrence Berkeley National Laboratory"/>
            <person name="Harder C.B."/>
            <person name="Miyauchi S."/>
            <person name="Viragh M."/>
            <person name="Kuo A."/>
            <person name="Thoen E."/>
            <person name="Andreopoulos B."/>
            <person name="Lu D."/>
            <person name="Skrede I."/>
            <person name="Drula E."/>
            <person name="Henrissat B."/>
            <person name="Morin E."/>
            <person name="Kohler A."/>
            <person name="Barry K."/>
            <person name="LaButti K."/>
            <person name="Morin E."/>
            <person name="Salamov A."/>
            <person name="Lipzen A."/>
            <person name="Mereny Z."/>
            <person name="Hegedus B."/>
            <person name="Baldrian P."/>
            <person name="Stursova M."/>
            <person name="Weitz H."/>
            <person name="Taylor A."/>
            <person name="Grigoriev I.V."/>
            <person name="Nagy L.G."/>
            <person name="Martin F."/>
            <person name="Kauserud H."/>
        </authorList>
    </citation>
    <scope>NUCLEOTIDE SEQUENCE</scope>
    <source>
        <strain evidence="1">CBHHK182m</strain>
    </source>
</reference>
<keyword evidence="2" id="KW-1185">Reference proteome</keyword>
<evidence type="ECO:0000313" key="1">
    <source>
        <dbReference type="EMBL" id="KAJ7716058.1"/>
    </source>
</evidence>
<proteinExistence type="predicted"/>
<protein>
    <submittedName>
        <fullName evidence="1">Uncharacterized protein</fullName>
    </submittedName>
</protein>
<comment type="caution">
    <text evidence="1">The sequence shown here is derived from an EMBL/GenBank/DDBJ whole genome shotgun (WGS) entry which is preliminary data.</text>
</comment>
<dbReference type="EMBL" id="JARKIB010000297">
    <property type="protein sequence ID" value="KAJ7716058.1"/>
    <property type="molecule type" value="Genomic_DNA"/>
</dbReference>
<evidence type="ECO:0000313" key="2">
    <source>
        <dbReference type="Proteomes" id="UP001215598"/>
    </source>
</evidence>
<dbReference type="AlphaFoldDB" id="A0AAD7MH64"/>
<sequence length="171" mass="19727">VLRQLSPRMHAYMRLQLDILQEEAALYPAFPGSAFSTAQFTFGNSRLHTRRNDRDVIHGLRAITVLGKFTLCVCVIPANNVVIRCTPGTTVFIAGSVKDYFFTRVPPNETRYLFEQYFDACVQRWIDRGFRSDVQYEEEATPEEIAQVETQLANCVRFSMKLLSRMDELYV</sequence>